<protein>
    <submittedName>
        <fullName evidence="2">Uncharacterized protein</fullName>
    </submittedName>
</protein>
<reference evidence="3" key="1">
    <citation type="journal article" date="2019" name="Int. J. Syst. Evol. Microbiol.">
        <title>The Global Catalogue of Microorganisms (GCM) 10K type strain sequencing project: providing services to taxonomists for standard genome sequencing and annotation.</title>
        <authorList>
            <consortium name="The Broad Institute Genomics Platform"/>
            <consortium name="The Broad Institute Genome Sequencing Center for Infectious Disease"/>
            <person name="Wu L."/>
            <person name="Ma J."/>
        </authorList>
    </citation>
    <scope>NUCLEOTIDE SEQUENCE [LARGE SCALE GENOMIC DNA]</scope>
    <source>
        <strain evidence="3">CGMCC 1.12806</strain>
    </source>
</reference>
<evidence type="ECO:0000313" key="3">
    <source>
        <dbReference type="Proteomes" id="UP000627464"/>
    </source>
</evidence>
<evidence type="ECO:0000256" key="1">
    <source>
        <dbReference type="SAM" id="Phobius"/>
    </source>
</evidence>
<sequence>MTKNNVNRSSTFFKRVSPIFTLQRQYSAIGLKLRLRRNPLKQVLMVPAGVLLSAATLSAVMVTIVTFDVVVLLVSVFKKPFQRKKHMPFTSLRANV</sequence>
<feature type="transmembrane region" description="Helical" evidence="1">
    <location>
        <begin position="44"/>
        <end position="77"/>
    </location>
</feature>
<organism evidence="2 3">
    <name type="scientific">Hafnia psychrotolerans</name>
    <dbReference type="NCBI Taxonomy" id="1477018"/>
    <lineage>
        <taxon>Bacteria</taxon>
        <taxon>Pseudomonadati</taxon>
        <taxon>Pseudomonadota</taxon>
        <taxon>Gammaproteobacteria</taxon>
        <taxon>Enterobacterales</taxon>
        <taxon>Hafniaceae</taxon>
        <taxon>Hafnia</taxon>
    </lineage>
</organism>
<evidence type="ECO:0000313" key="2">
    <source>
        <dbReference type="EMBL" id="GGA41222.1"/>
    </source>
</evidence>
<dbReference type="Proteomes" id="UP000627464">
    <property type="component" value="Unassembled WGS sequence"/>
</dbReference>
<comment type="caution">
    <text evidence="2">The sequence shown here is derived from an EMBL/GenBank/DDBJ whole genome shotgun (WGS) entry which is preliminary data.</text>
</comment>
<keyword evidence="3" id="KW-1185">Reference proteome</keyword>
<keyword evidence="1" id="KW-0472">Membrane</keyword>
<accession>A0ABQ1GD21</accession>
<dbReference type="EMBL" id="BMFZ01000003">
    <property type="protein sequence ID" value="GGA41222.1"/>
    <property type="molecule type" value="Genomic_DNA"/>
</dbReference>
<keyword evidence="1" id="KW-0812">Transmembrane</keyword>
<keyword evidence="1" id="KW-1133">Transmembrane helix</keyword>
<proteinExistence type="predicted"/>
<name>A0ABQ1GD21_9GAMM</name>
<dbReference type="RefSeq" id="WP_188472120.1">
    <property type="nucleotide sequence ID" value="NZ_BMFZ01000003.1"/>
</dbReference>
<gene>
    <name evidence="2" type="ORF">GCM10011328_15210</name>
</gene>